<dbReference type="Proteomes" id="UP000322214">
    <property type="component" value="Chromosome"/>
</dbReference>
<dbReference type="InterPro" id="IPR025566">
    <property type="entry name" value="DUF4331"/>
</dbReference>
<evidence type="ECO:0000256" key="1">
    <source>
        <dbReference type="SAM" id="SignalP"/>
    </source>
</evidence>
<dbReference type="AlphaFoldDB" id="A0A5B9PD86"/>
<evidence type="ECO:0000313" key="3">
    <source>
        <dbReference type="Proteomes" id="UP000322214"/>
    </source>
</evidence>
<dbReference type="Pfam" id="PF14224">
    <property type="entry name" value="DUF4331"/>
    <property type="match status" value="3"/>
</dbReference>
<feature type="chain" id="PRO_5022717683" description="PEP-CTERM protein-sorting domain-containing protein" evidence="1">
    <location>
        <begin position="23"/>
        <end position="342"/>
    </location>
</feature>
<organism evidence="2 3">
    <name type="scientific">Mariniblastus fucicola</name>
    <dbReference type="NCBI Taxonomy" id="980251"/>
    <lineage>
        <taxon>Bacteria</taxon>
        <taxon>Pseudomonadati</taxon>
        <taxon>Planctomycetota</taxon>
        <taxon>Planctomycetia</taxon>
        <taxon>Pirellulales</taxon>
        <taxon>Pirellulaceae</taxon>
        <taxon>Mariniblastus</taxon>
    </lineage>
</organism>
<dbReference type="EMBL" id="CP042912">
    <property type="protein sequence ID" value="QEG23419.1"/>
    <property type="molecule type" value="Genomic_DNA"/>
</dbReference>
<proteinExistence type="predicted"/>
<dbReference type="OrthoDB" id="525451at2"/>
<keyword evidence="3" id="KW-1185">Reference proteome</keyword>
<feature type="signal peptide" evidence="1">
    <location>
        <begin position="1"/>
        <end position="22"/>
    </location>
</feature>
<protein>
    <recommendedName>
        <fullName evidence="4">PEP-CTERM protein-sorting domain-containing protein</fullName>
    </recommendedName>
</protein>
<evidence type="ECO:0008006" key="4">
    <source>
        <dbReference type="Google" id="ProtNLM"/>
    </source>
</evidence>
<name>A0A5B9PD86_9BACT</name>
<reference evidence="2 3" key="1">
    <citation type="submission" date="2019-08" db="EMBL/GenBank/DDBJ databases">
        <title>Deep-cultivation of Planctomycetes and their phenomic and genomic characterization uncovers novel biology.</title>
        <authorList>
            <person name="Wiegand S."/>
            <person name="Jogler M."/>
            <person name="Boedeker C."/>
            <person name="Pinto D."/>
            <person name="Vollmers J."/>
            <person name="Rivas-Marin E."/>
            <person name="Kohn T."/>
            <person name="Peeters S.H."/>
            <person name="Heuer A."/>
            <person name="Rast P."/>
            <person name="Oberbeckmann S."/>
            <person name="Bunk B."/>
            <person name="Jeske O."/>
            <person name="Meyerdierks A."/>
            <person name="Storesund J.E."/>
            <person name="Kallscheuer N."/>
            <person name="Luecker S."/>
            <person name="Lage O.M."/>
            <person name="Pohl T."/>
            <person name="Merkel B.J."/>
            <person name="Hornburger P."/>
            <person name="Mueller R.-W."/>
            <person name="Bruemmer F."/>
            <person name="Labrenz M."/>
            <person name="Spormann A.M."/>
            <person name="Op den Camp H."/>
            <person name="Overmann J."/>
            <person name="Amann R."/>
            <person name="Jetten M.S.M."/>
            <person name="Mascher T."/>
            <person name="Medema M.H."/>
            <person name="Devos D.P."/>
            <person name="Kaster A.-K."/>
            <person name="Ovreas L."/>
            <person name="Rohde M."/>
            <person name="Galperin M.Y."/>
            <person name="Jogler C."/>
        </authorList>
    </citation>
    <scope>NUCLEOTIDE SEQUENCE [LARGE SCALE GENOMIC DNA]</scope>
    <source>
        <strain evidence="2 3">FC18</strain>
    </source>
</reference>
<keyword evidence="1" id="KW-0732">Signal</keyword>
<sequence precursor="true">MKSISLLAAISMLMTAASFVTASDHLDAPNLSGDGQADVNDLYAFQAPENSGNSVFIMTVNPFAGSMSPTDFGTDVSYQFQIDNTGDAIADLTYEATFSGSGNQGFTFREVGGSTLATGNTGANLSTSNGGTVHAGVFDDPFFFDLVGFQNGFNFTGEDTFAGAEVSAIIFELPSLELGGPNIGVWARTLRDGVQIDRAGRPAINTALIADDRKQDFNEGSPNTDFDTFGAEVNAAIAGLSNQENADALTPILLPDVLTFDTSSSAGFLNGRGLADDVMDAELNLLSAGAVTGDGVDGNDVPFSSVFPYLGVAAVPEPTGLVPVCLLAFGVITRRRRDAKAC</sequence>
<gene>
    <name evidence="2" type="ORF">MFFC18_33180</name>
</gene>
<dbReference type="STRING" id="980251.GCA_001642875_02756"/>
<dbReference type="KEGG" id="mff:MFFC18_33180"/>
<accession>A0A5B9PD86</accession>
<dbReference type="RefSeq" id="WP_075082092.1">
    <property type="nucleotide sequence ID" value="NZ_CP042912.1"/>
</dbReference>
<evidence type="ECO:0000313" key="2">
    <source>
        <dbReference type="EMBL" id="QEG23419.1"/>
    </source>
</evidence>